<feature type="transmembrane region" description="Helical" evidence="8">
    <location>
        <begin position="12"/>
        <end position="35"/>
    </location>
</feature>
<comment type="caution">
    <text evidence="9">The sequence shown here is derived from an EMBL/GenBank/DDBJ whole genome shotgun (WGS) entry which is preliminary data.</text>
</comment>
<gene>
    <name evidence="9" type="ORF">FGLOB1_7354</name>
</gene>
<evidence type="ECO:0000256" key="2">
    <source>
        <dbReference type="ARBA" id="ARBA00010617"/>
    </source>
</evidence>
<accession>A0A8H5Y6W5</accession>
<dbReference type="GO" id="GO:0005506">
    <property type="term" value="F:iron ion binding"/>
    <property type="evidence" value="ECO:0007669"/>
    <property type="project" value="InterPro"/>
</dbReference>
<keyword evidence="8" id="KW-0812">Transmembrane</keyword>
<evidence type="ECO:0000256" key="5">
    <source>
        <dbReference type="ARBA" id="ARBA00023004"/>
    </source>
</evidence>
<dbReference type="GO" id="GO:0020037">
    <property type="term" value="F:heme binding"/>
    <property type="evidence" value="ECO:0007669"/>
    <property type="project" value="InterPro"/>
</dbReference>
<dbReference type="PRINTS" id="PR00463">
    <property type="entry name" value="EP450I"/>
</dbReference>
<dbReference type="InterPro" id="IPR001128">
    <property type="entry name" value="Cyt_P450"/>
</dbReference>
<comment type="similarity">
    <text evidence="2 7">Belongs to the cytochrome P450 family.</text>
</comment>
<dbReference type="InterPro" id="IPR036396">
    <property type="entry name" value="Cyt_P450_sf"/>
</dbReference>
<dbReference type="GO" id="GO:0004497">
    <property type="term" value="F:monooxygenase activity"/>
    <property type="evidence" value="ECO:0007669"/>
    <property type="project" value="UniProtKB-KW"/>
</dbReference>
<evidence type="ECO:0000256" key="4">
    <source>
        <dbReference type="ARBA" id="ARBA00022723"/>
    </source>
</evidence>
<proteinExistence type="inferred from homology"/>
<keyword evidence="5 6" id="KW-0408">Iron</keyword>
<keyword evidence="7 9" id="KW-0503">Monooxygenase</keyword>
<dbReference type="InterPro" id="IPR017972">
    <property type="entry name" value="Cyt_P450_CS"/>
</dbReference>
<comment type="cofactor">
    <cofactor evidence="1 6">
        <name>heme</name>
        <dbReference type="ChEBI" id="CHEBI:30413"/>
    </cofactor>
</comment>
<dbReference type="PANTHER" id="PTHR24305:SF232">
    <property type="entry name" value="P450, PUTATIVE (EUROFUNG)-RELATED"/>
    <property type="match status" value="1"/>
</dbReference>
<dbReference type="PANTHER" id="PTHR24305">
    <property type="entry name" value="CYTOCHROME P450"/>
    <property type="match status" value="1"/>
</dbReference>
<protein>
    <submittedName>
        <fullName evidence="9">Cytochrome P450 monooxygenase</fullName>
    </submittedName>
</protein>
<dbReference type="SUPFAM" id="SSF48264">
    <property type="entry name" value="Cytochrome P450"/>
    <property type="match status" value="1"/>
</dbReference>
<keyword evidence="8" id="KW-0472">Membrane</keyword>
<dbReference type="Pfam" id="PF00067">
    <property type="entry name" value="p450"/>
    <property type="match status" value="1"/>
</dbReference>
<evidence type="ECO:0000313" key="10">
    <source>
        <dbReference type="Proteomes" id="UP000532311"/>
    </source>
</evidence>
<dbReference type="GO" id="GO:0016705">
    <property type="term" value="F:oxidoreductase activity, acting on paired donors, with incorporation or reduction of molecular oxygen"/>
    <property type="evidence" value="ECO:0007669"/>
    <property type="project" value="InterPro"/>
</dbReference>
<sequence>MRLSAGIIGDSAWYYHPFTFIILAWIGFLVIRVVYRIFFHPLAAVPGPWPAKVTGLYRTYLYWRGTFHEDIVSLHKKYGTVVRINTNEVSTVDAVSIKQVYGFGNKNARKHQFYDAFRLDLPDAFNETDPANHALIRKRSSNAYSMSSIIAYEPYMQSVLDLCWSKIREYLASNNGEPIDMSEWSHHLAFDFISELVCGQPMGHLNEGKDVGGIRATINSITKLVVLLGDIPTQTAFLRHPLTTFVQTRILKRENPMEGFFQFSVDRVRDRVTGRSGVDRKDMLSHFTYAKSTIEPTADNIEREIFRDVQTAFGAGSDTTSISMRAIIVYLGLDMDIYKRLQKDIDDFYTANNLGALEPLTFKQTQQIPLIRAVVAESIRLVPAISGQLLRVSPGIEVDKYWIPRGYTIGISAMAVNKEPSIFGDDAEKFRPDRWLESDDAYTRLDSASMTFGSGARGCLGKNIALVELQKFTAQFYRFFEVDLVDKETPWKNEFFMTVNPHDVRVRLKERFQR</sequence>
<keyword evidence="10" id="KW-1185">Reference proteome</keyword>
<dbReference type="AlphaFoldDB" id="A0A8H5Y6W5"/>
<dbReference type="InterPro" id="IPR002401">
    <property type="entry name" value="Cyt_P450_E_grp-I"/>
</dbReference>
<dbReference type="InterPro" id="IPR050121">
    <property type="entry name" value="Cytochrome_P450_monoxygenase"/>
</dbReference>
<reference evidence="9 10" key="1">
    <citation type="submission" date="2020-05" db="EMBL/GenBank/DDBJ databases">
        <title>Identification and distribution of gene clusters putatively required for synthesis of sphingolipid metabolism inhibitors in phylogenetically diverse species of the filamentous fungus Fusarium.</title>
        <authorList>
            <person name="Kim H.-S."/>
            <person name="Busman M."/>
            <person name="Brown D.W."/>
            <person name="Divon H."/>
            <person name="Uhlig S."/>
            <person name="Proctor R.H."/>
        </authorList>
    </citation>
    <scope>NUCLEOTIDE SEQUENCE [LARGE SCALE GENOMIC DNA]</scope>
    <source>
        <strain evidence="9 10">NRRL 26131</strain>
    </source>
</reference>
<evidence type="ECO:0000256" key="8">
    <source>
        <dbReference type="SAM" id="Phobius"/>
    </source>
</evidence>
<evidence type="ECO:0000256" key="7">
    <source>
        <dbReference type="RuleBase" id="RU000461"/>
    </source>
</evidence>
<dbReference type="PROSITE" id="PS00086">
    <property type="entry name" value="CYTOCHROME_P450"/>
    <property type="match status" value="1"/>
</dbReference>
<keyword evidence="7" id="KW-0560">Oxidoreductase</keyword>
<evidence type="ECO:0000313" key="9">
    <source>
        <dbReference type="EMBL" id="KAF5706654.1"/>
    </source>
</evidence>
<evidence type="ECO:0000256" key="6">
    <source>
        <dbReference type="PIRSR" id="PIRSR602401-1"/>
    </source>
</evidence>
<evidence type="ECO:0000256" key="1">
    <source>
        <dbReference type="ARBA" id="ARBA00001971"/>
    </source>
</evidence>
<feature type="binding site" description="axial binding residue" evidence="6">
    <location>
        <position position="459"/>
    </location>
    <ligand>
        <name>heme</name>
        <dbReference type="ChEBI" id="CHEBI:30413"/>
    </ligand>
    <ligandPart>
        <name>Fe</name>
        <dbReference type="ChEBI" id="CHEBI:18248"/>
    </ligandPart>
</feature>
<dbReference type="EMBL" id="JAAQPF010000317">
    <property type="protein sequence ID" value="KAF5706654.1"/>
    <property type="molecule type" value="Genomic_DNA"/>
</dbReference>
<dbReference type="Proteomes" id="UP000532311">
    <property type="component" value="Unassembled WGS sequence"/>
</dbReference>
<keyword evidence="8" id="KW-1133">Transmembrane helix</keyword>
<keyword evidence="4 6" id="KW-0479">Metal-binding</keyword>
<keyword evidence="3 6" id="KW-0349">Heme</keyword>
<dbReference type="Gene3D" id="1.10.630.10">
    <property type="entry name" value="Cytochrome P450"/>
    <property type="match status" value="1"/>
</dbReference>
<evidence type="ECO:0000256" key="3">
    <source>
        <dbReference type="ARBA" id="ARBA00022617"/>
    </source>
</evidence>
<name>A0A8H5Y6W5_9HYPO</name>
<organism evidence="9 10">
    <name type="scientific">Fusarium globosum</name>
    <dbReference type="NCBI Taxonomy" id="78864"/>
    <lineage>
        <taxon>Eukaryota</taxon>
        <taxon>Fungi</taxon>
        <taxon>Dikarya</taxon>
        <taxon>Ascomycota</taxon>
        <taxon>Pezizomycotina</taxon>
        <taxon>Sordariomycetes</taxon>
        <taxon>Hypocreomycetidae</taxon>
        <taxon>Hypocreales</taxon>
        <taxon>Nectriaceae</taxon>
        <taxon>Fusarium</taxon>
        <taxon>Fusarium fujikuroi species complex</taxon>
    </lineage>
</organism>
<dbReference type="PRINTS" id="PR00385">
    <property type="entry name" value="P450"/>
</dbReference>